<dbReference type="NCBIfam" id="NF008704">
    <property type="entry name" value="PRK11713.6-3"/>
    <property type="match status" value="1"/>
</dbReference>
<dbReference type="Pfam" id="PF04452">
    <property type="entry name" value="Methyltrans_RNA"/>
    <property type="match status" value="1"/>
</dbReference>
<dbReference type="GO" id="GO:0070475">
    <property type="term" value="P:rRNA base methylation"/>
    <property type="evidence" value="ECO:0007669"/>
    <property type="project" value="TreeGrafter"/>
</dbReference>
<feature type="domain" description="Ribosomal RNA small subunit methyltransferase E methyltransferase" evidence="11">
    <location>
        <begin position="77"/>
        <end position="232"/>
    </location>
</feature>
<keyword evidence="4 10" id="KW-0698">rRNA processing</keyword>
<evidence type="ECO:0000256" key="8">
    <source>
        <dbReference type="ARBA" id="ARBA00025699"/>
    </source>
</evidence>
<dbReference type="OrthoDB" id="9815641at2"/>
<comment type="similarity">
    <text evidence="2 10">Belongs to the RNA methyltransferase RsmE family.</text>
</comment>
<dbReference type="Proteomes" id="UP000298429">
    <property type="component" value="Unassembled WGS sequence"/>
</dbReference>
<proteinExistence type="inferred from homology"/>
<evidence type="ECO:0000256" key="7">
    <source>
        <dbReference type="ARBA" id="ARBA00022691"/>
    </source>
</evidence>
<dbReference type="AlphaFoldDB" id="A0A5F2BR07"/>
<keyword evidence="7 10" id="KW-0949">S-adenosyl-L-methionine</keyword>
<reference evidence="12 13" key="1">
    <citation type="journal article" date="2019" name="PLoS Negl. Trop. Dis.">
        <title>Revisiting the worldwide diversity of Leptospira species in the environment.</title>
        <authorList>
            <person name="Vincent A.T."/>
            <person name="Schiettekatte O."/>
            <person name="Bourhy P."/>
            <person name="Veyrier F.J."/>
            <person name="Picardeau M."/>
        </authorList>
    </citation>
    <scope>NUCLEOTIDE SEQUENCE [LARGE SCALE GENOMIC DNA]</scope>
    <source>
        <strain evidence="12 13">201702444</strain>
    </source>
</reference>
<dbReference type="EC" id="2.1.1.193" evidence="10"/>
<protein>
    <recommendedName>
        <fullName evidence="10">Ribosomal RNA small subunit methyltransferase E</fullName>
        <ecNumber evidence="10">2.1.1.193</ecNumber>
    </recommendedName>
</protein>
<dbReference type="SUPFAM" id="SSF75217">
    <property type="entry name" value="alpha/beta knot"/>
    <property type="match status" value="1"/>
</dbReference>
<dbReference type="CDD" id="cd18084">
    <property type="entry name" value="RsmE-like"/>
    <property type="match status" value="1"/>
</dbReference>
<name>A0A5F2BR07_9LEPT</name>
<evidence type="ECO:0000313" key="13">
    <source>
        <dbReference type="Proteomes" id="UP000298429"/>
    </source>
</evidence>
<evidence type="ECO:0000256" key="1">
    <source>
        <dbReference type="ARBA" id="ARBA00004496"/>
    </source>
</evidence>
<dbReference type="InterPro" id="IPR029028">
    <property type="entry name" value="Alpha/beta_knot_MTases"/>
</dbReference>
<dbReference type="EMBL" id="RQGN01000022">
    <property type="protein sequence ID" value="TGM07851.1"/>
    <property type="molecule type" value="Genomic_DNA"/>
</dbReference>
<keyword evidence="6 10" id="KW-0808">Transferase</keyword>
<comment type="catalytic activity">
    <reaction evidence="9 10">
        <text>uridine(1498) in 16S rRNA + S-adenosyl-L-methionine = N(3)-methyluridine(1498) in 16S rRNA + S-adenosyl-L-homocysteine + H(+)</text>
        <dbReference type="Rhea" id="RHEA:42920"/>
        <dbReference type="Rhea" id="RHEA-COMP:10283"/>
        <dbReference type="Rhea" id="RHEA-COMP:10284"/>
        <dbReference type="ChEBI" id="CHEBI:15378"/>
        <dbReference type="ChEBI" id="CHEBI:57856"/>
        <dbReference type="ChEBI" id="CHEBI:59789"/>
        <dbReference type="ChEBI" id="CHEBI:65315"/>
        <dbReference type="ChEBI" id="CHEBI:74502"/>
        <dbReference type="EC" id="2.1.1.193"/>
    </reaction>
</comment>
<evidence type="ECO:0000259" key="11">
    <source>
        <dbReference type="Pfam" id="PF04452"/>
    </source>
</evidence>
<evidence type="ECO:0000256" key="2">
    <source>
        <dbReference type="ARBA" id="ARBA00005528"/>
    </source>
</evidence>
<dbReference type="PIRSF" id="PIRSF015601">
    <property type="entry name" value="MTase_slr0722"/>
    <property type="match status" value="1"/>
</dbReference>
<dbReference type="PANTHER" id="PTHR30027">
    <property type="entry name" value="RIBOSOMAL RNA SMALL SUBUNIT METHYLTRANSFERASE E"/>
    <property type="match status" value="1"/>
</dbReference>
<accession>A0A5F2BR07</accession>
<dbReference type="RefSeq" id="WP_135669885.1">
    <property type="nucleotide sequence ID" value="NZ_RQGN01000022.1"/>
</dbReference>
<dbReference type="GO" id="GO:0005737">
    <property type="term" value="C:cytoplasm"/>
    <property type="evidence" value="ECO:0007669"/>
    <property type="project" value="UniProtKB-SubCell"/>
</dbReference>
<comment type="caution">
    <text evidence="12">The sequence shown here is derived from an EMBL/GenBank/DDBJ whole genome shotgun (WGS) entry which is preliminary data.</text>
</comment>
<organism evidence="12 13">
    <name type="scientific">Leptospira barantonii</name>
    <dbReference type="NCBI Taxonomy" id="2023184"/>
    <lineage>
        <taxon>Bacteria</taxon>
        <taxon>Pseudomonadati</taxon>
        <taxon>Spirochaetota</taxon>
        <taxon>Spirochaetia</taxon>
        <taxon>Leptospirales</taxon>
        <taxon>Leptospiraceae</taxon>
        <taxon>Leptospira</taxon>
    </lineage>
</organism>
<dbReference type="Gene3D" id="3.40.1280.10">
    <property type="match status" value="1"/>
</dbReference>
<comment type="function">
    <text evidence="8 10">Specifically methylates the N3 position of the uracil ring of uridine 1498 (m3U1498) in 16S rRNA. Acts on the fully assembled 30S ribosomal subunit.</text>
</comment>
<evidence type="ECO:0000256" key="6">
    <source>
        <dbReference type="ARBA" id="ARBA00022679"/>
    </source>
</evidence>
<dbReference type="NCBIfam" id="TIGR00046">
    <property type="entry name" value="RsmE family RNA methyltransferase"/>
    <property type="match status" value="1"/>
</dbReference>
<dbReference type="PANTHER" id="PTHR30027:SF3">
    <property type="entry name" value="16S RRNA (URACIL(1498)-N(3))-METHYLTRANSFERASE"/>
    <property type="match status" value="1"/>
</dbReference>
<dbReference type="InterPro" id="IPR046886">
    <property type="entry name" value="RsmE_MTase_dom"/>
</dbReference>
<evidence type="ECO:0000256" key="9">
    <source>
        <dbReference type="ARBA" id="ARBA00047944"/>
    </source>
</evidence>
<gene>
    <name evidence="12" type="ORF">EHQ76_04310</name>
</gene>
<dbReference type="InterPro" id="IPR029026">
    <property type="entry name" value="tRNA_m1G_MTases_N"/>
</dbReference>
<evidence type="ECO:0000256" key="5">
    <source>
        <dbReference type="ARBA" id="ARBA00022603"/>
    </source>
</evidence>
<keyword evidence="3 10" id="KW-0963">Cytoplasm</keyword>
<dbReference type="InterPro" id="IPR006700">
    <property type="entry name" value="RsmE"/>
</dbReference>
<evidence type="ECO:0000256" key="4">
    <source>
        <dbReference type="ARBA" id="ARBA00022552"/>
    </source>
</evidence>
<evidence type="ECO:0000256" key="10">
    <source>
        <dbReference type="PIRNR" id="PIRNR015601"/>
    </source>
</evidence>
<dbReference type="GO" id="GO:0070042">
    <property type="term" value="F:rRNA (uridine-N3-)-methyltransferase activity"/>
    <property type="evidence" value="ECO:0007669"/>
    <property type="project" value="TreeGrafter"/>
</dbReference>
<evidence type="ECO:0000256" key="3">
    <source>
        <dbReference type="ARBA" id="ARBA00022490"/>
    </source>
</evidence>
<comment type="subcellular location">
    <subcellularLocation>
        <location evidence="1 10">Cytoplasm</location>
    </subcellularLocation>
</comment>
<evidence type="ECO:0000313" key="12">
    <source>
        <dbReference type="EMBL" id="TGM07851.1"/>
    </source>
</evidence>
<sequence length="238" mass="27293">MEESILFRREWNSENPFSLNKEEVSHLKALRIFTEDKILRVFNGIGSEWVYHVKAGALQGTLKETKSHPKPSSISGIATAIPKGNRLEWLLQKGTELGLTHFYFLNFEQSDRKDFNITRVQKIVEEAAIQSKRIFLPEVNAPVALKEFLDSREKETSDAQTKETKPFIYQFDPKGESNLQPEFFRNTIWIIGPEGGFREKEMNLLKEKKVLGVKAGDSILKIETAGIFAASMFRFFTC</sequence>
<keyword evidence="5 10" id="KW-0489">Methyltransferase</keyword>